<sequence>MATPGGNLRRASFRGVPFEVRRDGRTGSRSLQVDEYPLSSRWRVVNLGRKAPVFREEMYVADEANAQARMLALNAALEVEAPGLLILPARPPVMVWARSWDDNWESRQLGYFNCRVEFVEDGQDDVGAPSLGLAESLVGGAIGAVAGLAGAFGEALGGLIGSLGSFVFEAAAFISEGIAMFDMVASIAVGIGDLANVVAGIGSIASWAGLGEIFDGLSLAGDIGLSALETIALGEEWLRL</sequence>
<dbReference type="Pfam" id="PF07157">
    <property type="entry name" value="DNA_circ_N"/>
    <property type="match status" value="1"/>
</dbReference>
<reference evidence="3" key="1">
    <citation type="journal article" date="2019" name="Int. J. Syst. Evol. Microbiol.">
        <title>The Global Catalogue of Microorganisms (GCM) 10K type strain sequencing project: providing services to taxonomists for standard genome sequencing and annotation.</title>
        <authorList>
            <consortium name="The Broad Institute Genomics Platform"/>
            <consortium name="The Broad Institute Genome Sequencing Center for Infectious Disease"/>
            <person name="Wu L."/>
            <person name="Ma J."/>
        </authorList>
    </citation>
    <scope>NUCLEOTIDE SEQUENCE [LARGE SCALE GENOMIC DNA]</scope>
    <source>
        <strain evidence="3">CGMCC 1.16326</strain>
    </source>
</reference>
<accession>A0ABW0H5K9</accession>
<gene>
    <name evidence="2" type="ORF">ACFPPC_03065</name>
</gene>
<protein>
    <submittedName>
        <fullName evidence="2">DNA circularization N-terminal domain-containing protein</fullName>
    </submittedName>
</protein>
<evidence type="ECO:0000313" key="2">
    <source>
        <dbReference type="EMBL" id="MFC5391618.1"/>
    </source>
</evidence>
<comment type="caution">
    <text evidence="2">The sequence shown here is derived from an EMBL/GenBank/DDBJ whole genome shotgun (WGS) entry which is preliminary data.</text>
</comment>
<dbReference type="Proteomes" id="UP001596104">
    <property type="component" value="Unassembled WGS sequence"/>
</dbReference>
<proteinExistence type="predicted"/>
<dbReference type="InterPro" id="IPR009826">
    <property type="entry name" value="DNA_circ_N"/>
</dbReference>
<evidence type="ECO:0000259" key="1">
    <source>
        <dbReference type="Pfam" id="PF07157"/>
    </source>
</evidence>
<organism evidence="2 3">
    <name type="scientific">Bosea vestrisii</name>
    <dbReference type="NCBI Taxonomy" id="151416"/>
    <lineage>
        <taxon>Bacteria</taxon>
        <taxon>Pseudomonadati</taxon>
        <taxon>Pseudomonadota</taxon>
        <taxon>Alphaproteobacteria</taxon>
        <taxon>Hyphomicrobiales</taxon>
        <taxon>Boseaceae</taxon>
        <taxon>Bosea</taxon>
    </lineage>
</organism>
<name>A0ABW0H5K9_9HYPH</name>
<dbReference type="RefSeq" id="WP_377006421.1">
    <property type="nucleotide sequence ID" value="NZ_JBHSLV010000007.1"/>
</dbReference>
<evidence type="ECO:0000313" key="3">
    <source>
        <dbReference type="Proteomes" id="UP001596104"/>
    </source>
</evidence>
<feature type="domain" description="DNA circulation N-terminal" evidence="1">
    <location>
        <begin position="8"/>
        <end position="89"/>
    </location>
</feature>
<keyword evidence="3" id="KW-1185">Reference proteome</keyword>
<dbReference type="EMBL" id="JBHSLV010000007">
    <property type="protein sequence ID" value="MFC5391618.1"/>
    <property type="molecule type" value="Genomic_DNA"/>
</dbReference>